<feature type="transmembrane region" description="Helical" evidence="8">
    <location>
        <begin position="492"/>
        <end position="509"/>
    </location>
</feature>
<evidence type="ECO:0000259" key="9">
    <source>
        <dbReference type="Pfam" id="PF13231"/>
    </source>
</evidence>
<evidence type="ECO:0000256" key="6">
    <source>
        <dbReference type="ARBA" id="ARBA00022989"/>
    </source>
</evidence>
<feature type="transmembrane region" description="Helical" evidence="8">
    <location>
        <begin position="172"/>
        <end position="191"/>
    </location>
</feature>
<organism evidence="10 11">
    <name type="scientific">Dyadobacter linearis</name>
    <dbReference type="NCBI Taxonomy" id="2823330"/>
    <lineage>
        <taxon>Bacteria</taxon>
        <taxon>Pseudomonadati</taxon>
        <taxon>Bacteroidota</taxon>
        <taxon>Cytophagia</taxon>
        <taxon>Cytophagales</taxon>
        <taxon>Spirosomataceae</taxon>
        <taxon>Dyadobacter</taxon>
    </lineage>
</organism>
<comment type="subcellular location">
    <subcellularLocation>
        <location evidence="1">Cell membrane</location>
        <topology evidence="1">Multi-pass membrane protein</topology>
    </subcellularLocation>
</comment>
<dbReference type="InterPro" id="IPR038731">
    <property type="entry name" value="RgtA/B/C-like"/>
</dbReference>
<keyword evidence="11" id="KW-1185">Reference proteome</keyword>
<feature type="transmembrane region" description="Helical" evidence="8">
    <location>
        <begin position="228"/>
        <end position="259"/>
    </location>
</feature>
<dbReference type="PANTHER" id="PTHR33908">
    <property type="entry name" value="MANNOSYLTRANSFERASE YKCB-RELATED"/>
    <property type="match status" value="1"/>
</dbReference>
<feature type="transmembrane region" description="Helical" evidence="8">
    <location>
        <begin position="382"/>
        <end position="398"/>
    </location>
</feature>
<evidence type="ECO:0000256" key="5">
    <source>
        <dbReference type="ARBA" id="ARBA00022692"/>
    </source>
</evidence>
<keyword evidence="5 8" id="KW-0812">Transmembrane</keyword>
<evidence type="ECO:0000256" key="2">
    <source>
        <dbReference type="ARBA" id="ARBA00022475"/>
    </source>
</evidence>
<evidence type="ECO:0000313" key="10">
    <source>
        <dbReference type="EMBL" id="CAG5069421.1"/>
    </source>
</evidence>
<evidence type="ECO:0000256" key="1">
    <source>
        <dbReference type="ARBA" id="ARBA00004651"/>
    </source>
</evidence>
<evidence type="ECO:0000256" key="8">
    <source>
        <dbReference type="SAM" id="Phobius"/>
    </source>
</evidence>
<evidence type="ECO:0000256" key="4">
    <source>
        <dbReference type="ARBA" id="ARBA00022679"/>
    </source>
</evidence>
<feature type="transmembrane region" description="Helical" evidence="8">
    <location>
        <begin position="12"/>
        <end position="29"/>
    </location>
</feature>
<feature type="transmembrane region" description="Helical" evidence="8">
    <location>
        <begin position="404"/>
        <end position="421"/>
    </location>
</feature>
<dbReference type="RefSeq" id="WP_215233539.1">
    <property type="nucleotide sequence ID" value="NZ_CAJRAU010000003.1"/>
</dbReference>
<dbReference type="EMBL" id="CAJRAU010000003">
    <property type="protein sequence ID" value="CAG5069421.1"/>
    <property type="molecule type" value="Genomic_DNA"/>
</dbReference>
<dbReference type="PANTHER" id="PTHR33908:SF3">
    <property type="entry name" value="UNDECAPRENYL PHOSPHATE-ALPHA-4-AMINO-4-DEOXY-L-ARABINOSE ARABINOSYL TRANSFERASE"/>
    <property type="match status" value="1"/>
</dbReference>
<feature type="transmembrane region" description="Helical" evidence="8">
    <location>
        <begin position="271"/>
        <end position="294"/>
    </location>
</feature>
<evidence type="ECO:0000256" key="3">
    <source>
        <dbReference type="ARBA" id="ARBA00022676"/>
    </source>
</evidence>
<proteinExistence type="predicted"/>
<keyword evidence="6 8" id="KW-1133">Transmembrane helix</keyword>
<dbReference type="Pfam" id="PF13231">
    <property type="entry name" value="PMT_2"/>
    <property type="match status" value="1"/>
</dbReference>
<evidence type="ECO:0000313" key="11">
    <source>
        <dbReference type="Proteomes" id="UP000679725"/>
    </source>
</evidence>
<sequence length="620" mass="71662">MSQNTKSENLRPWLIFFIILVAGLALRFYRLDRFSIFFDEKSTMVVSQGIVLEGANQKEVYSTQRLAVKEFWEAPKLDYKPPVGVIRSFTYEEIPTLRPFTPAEFWAPKSIQDYYDAITRSDIGNSPFYYILLHLWMDIFGLSDFSARALSVVFSTMIIALTFLFGKRFFSVNTGLIAAGIVAVEPFFVAYSHQARNYSLTFFLTLLATYFFLQIIENKYDKRKTFWFYLGYILSAGLGLLSHFLTISVLIAHAAYALFFLRSIKGWIRMAIAAVLSLSGLAWWLTFGGGYYTLYTLKDQADLYKRMAETAPYNNPYGLILPATLPNVFERALPIFTDLVIFTNGLTDALSGRRNVVLALAVGILLILWFRFKHKINTPGWLIHRLPFLVIIAAGFFYNHHKLQFTILSISIFALSFIPDIHKQASPEKRKRLWMLYLMGLIPTFFLIFMAFRGGHTYGLNQRYPGFSFPYVIILLSLLLQYFRKLDIEFKVLIYVFLLIQLGFVGLRLREFYQDRSTKYGYFANPREPNPYYAAAQKIKSTYQPGDTIYYPAAKLVAMREMDKTFLPVSVQDAQLTNIYLPKDAQYVQVLDTLQVDRIWIKRSGQAEPVEIENLKGVRY</sequence>
<reference evidence="10 11" key="1">
    <citation type="submission" date="2021-04" db="EMBL/GenBank/DDBJ databases">
        <authorList>
            <person name="Rodrigo-Torres L."/>
            <person name="Arahal R. D."/>
            <person name="Lucena T."/>
        </authorList>
    </citation>
    <scope>NUCLEOTIDE SEQUENCE [LARGE SCALE GENOMIC DNA]</scope>
    <source>
        <strain evidence="10 11">CECT 9623</strain>
    </source>
</reference>
<keyword evidence="7 8" id="KW-0472">Membrane</keyword>
<keyword evidence="4" id="KW-0808">Transferase</keyword>
<feature type="domain" description="Glycosyltransferase RgtA/B/C/D-like" evidence="9">
    <location>
        <begin position="126"/>
        <end position="283"/>
    </location>
</feature>
<feature type="transmembrane region" description="Helical" evidence="8">
    <location>
        <begin position="352"/>
        <end position="370"/>
    </location>
</feature>
<evidence type="ECO:0000256" key="7">
    <source>
        <dbReference type="ARBA" id="ARBA00023136"/>
    </source>
</evidence>
<dbReference type="InterPro" id="IPR050297">
    <property type="entry name" value="LipidA_mod_glycosyltrf_83"/>
</dbReference>
<keyword evidence="3" id="KW-0328">Glycosyltransferase</keyword>
<keyword evidence="2" id="KW-1003">Cell membrane</keyword>
<feature type="transmembrane region" description="Helical" evidence="8">
    <location>
        <begin position="198"/>
        <end position="216"/>
    </location>
</feature>
<name>A0ABM8UPK2_9BACT</name>
<gene>
    <name evidence="10" type="ORF">DYBT9623_02157</name>
</gene>
<comment type="caution">
    <text evidence="10">The sequence shown here is derived from an EMBL/GenBank/DDBJ whole genome shotgun (WGS) entry which is preliminary data.</text>
</comment>
<feature type="transmembrane region" description="Helical" evidence="8">
    <location>
        <begin position="145"/>
        <end position="166"/>
    </location>
</feature>
<accession>A0ABM8UPK2</accession>
<feature type="transmembrane region" description="Helical" evidence="8">
    <location>
        <begin position="464"/>
        <end position="483"/>
    </location>
</feature>
<dbReference type="Proteomes" id="UP000679725">
    <property type="component" value="Unassembled WGS sequence"/>
</dbReference>
<feature type="transmembrane region" description="Helical" evidence="8">
    <location>
        <begin position="433"/>
        <end position="452"/>
    </location>
</feature>
<protein>
    <recommendedName>
        <fullName evidence="9">Glycosyltransferase RgtA/B/C/D-like domain-containing protein</fullName>
    </recommendedName>
</protein>